<accession>A0ABN9BVG5</accession>
<sequence length="77" mass="8599">RRHSWSSAANHIRVPAGDSLPAPGDRRVSPTGEKPVYKQHRSLPIQLLAHCFYMALHSTTSVKHTHTNTVKQHTAHS</sequence>
<organism evidence="2 3">
    <name type="scientific">Staurois parvus</name>
    <dbReference type="NCBI Taxonomy" id="386267"/>
    <lineage>
        <taxon>Eukaryota</taxon>
        <taxon>Metazoa</taxon>
        <taxon>Chordata</taxon>
        <taxon>Craniata</taxon>
        <taxon>Vertebrata</taxon>
        <taxon>Euteleostomi</taxon>
        <taxon>Amphibia</taxon>
        <taxon>Batrachia</taxon>
        <taxon>Anura</taxon>
        <taxon>Neobatrachia</taxon>
        <taxon>Ranoidea</taxon>
        <taxon>Ranidae</taxon>
        <taxon>Staurois</taxon>
    </lineage>
</organism>
<keyword evidence="3" id="KW-1185">Reference proteome</keyword>
<evidence type="ECO:0000256" key="1">
    <source>
        <dbReference type="SAM" id="MobiDB-lite"/>
    </source>
</evidence>
<feature type="region of interest" description="Disordered" evidence="1">
    <location>
        <begin position="1"/>
        <end position="36"/>
    </location>
</feature>
<proteinExistence type="predicted"/>
<gene>
    <name evidence="2" type="ORF">SPARVUS_LOCUS3780547</name>
</gene>
<evidence type="ECO:0000313" key="3">
    <source>
        <dbReference type="Proteomes" id="UP001162483"/>
    </source>
</evidence>
<feature type="non-terminal residue" evidence="2">
    <location>
        <position position="1"/>
    </location>
</feature>
<dbReference type="EMBL" id="CATNWA010006243">
    <property type="protein sequence ID" value="CAI9551714.1"/>
    <property type="molecule type" value="Genomic_DNA"/>
</dbReference>
<dbReference type="Proteomes" id="UP001162483">
    <property type="component" value="Unassembled WGS sequence"/>
</dbReference>
<protein>
    <submittedName>
        <fullName evidence="2">Uncharacterized protein</fullName>
    </submittedName>
</protein>
<name>A0ABN9BVG5_9NEOB</name>
<comment type="caution">
    <text evidence="2">The sequence shown here is derived from an EMBL/GenBank/DDBJ whole genome shotgun (WGS) entry which is preliminary data.</text>
</comment>
<evidence type="ECO:0000313" key="2">
    <source>
        <dbReference type="EMBL" id="CAI9551714.1"/>
    </source>
</evidence>
<reference evidence="2" key="1">
    <citation type="submission" date="2023-05" db="EMBL/GenBank/DDBJ databases">
        <authorList>
            <person name="Stuckert A."/>
        </authorList>
    </citation>
    <scope>NUCLEOTIDE SEQUENCE</scope>
</reference>